<dbReference type="CDD" id="cd00198">
    <property type="entry name" value="vWFA"/>
    <property type="match status" value="1"/>
</dbReference>
<reference evidence="2 3" key="1">
    <citation type="submission" date="2020-12" db="EMBL/GenBank/DDBJ databases">
        <title>FDA dAtabase for Regulatory Grade micrObial Sequences (FDA-ARGOS): Supporting development and validation of Infectious Disease Dx tests.</title>
        <authorList>
            <person name="Sproer C."/>
            <person name="Gronow S."/>
            <person name="Severitt S."/>
            <person name="Schroder I."/>
            <person name="Tallon L."/>
            <person name="Sadzewicz L."/>
            <person name="Zhao X."/>
            <person name="Boylan J."/>
            <person name="Ott S."/>
            <person name="Bowen H."/>
            <person name="Vavikolanu K."/>
            <person name="Mehta A."/>
            <person name="Aluvathingal J."/>
            <person name="Nadendla S."/>
            <person name="Lowell S."/>
            <person name="Myers T."/>
            <person name="Yan Y."/>
            <person name="Sichtig H."/>
        </authorList>
    </citation>
    <scope>NUCLEOTIDE SEQUENCE [LARGE SCALE GENOMIC DNA]</scope>
    <source>
        <strain evidence="2 3">FDAARGOS_909</strain>
    </source>
</reference>
<dbReference type="EMBL" id="CP065668">
    <property type="protein sequence ID" value="QPS10647.1"/>
    <property type="molecule type" value="Genomic_DNA"/>
</dbReference>
<dbReference type="AlphaFoldDB" id="A0A7T2W1P8"/>
<dbReference type="RefSeq" id="WP_197957055.1">
    <property type="nucleotide sequence ID" value="NZ_CP065668.1"/>
</dbReference>
<proteinExistence type="predicted"/>
<dbReference type="PIRSF" id="PIRSF010256">
    <property type="entry name" value="CoxE_vWa"/>
    <property type="match status" value="1"/>
</dbReference>
<dbReference type="SUPFAM" id="SSF53300">
    <property type="entry name" value="vWA-like"/>
    <property type="match status" value="1"/>
</dbReference>
<dbReference type="InterPro" id="IPR036465">
    <property type="entry name" value="vWFA_dom_sf"/>
</dbReference>
<evidence type="ECO:0000313" key="2">
    <source>
        <dbReference type="EMBL" id="QPS10647.1"/>
    </source>
</evidence>
<dbReference type="Proteomes" id="UP000594778">
    <property type="component" value="Chromosome"/>
</dbReference>
<dbReference type="Pfam" id="PF05762">
    <property type="entry name" value="VWA_CoxE"/>
    <property type="match status" value="1"/>
</dbReference>
<name>A0A7T2W1P8_DELAC</name>
<feature type="region of interest" description="Disordered" evidence="1">
    <location>
        <begin position="113"/>
        <end position="136"/>
    </location>
</feature>
<dbReference type="PANTHER" id="PTHR39338">
    <property type="entry name" value="BLL5662 PROTEIN-RELATED"/>
    <property type="match status" value="1"/>
</dbReference>
<dbReference type="Gene3D" id="3.40.50.410">
    <property type="entry name" value="von Willebrand factor, type A domain"/>
    <property type="match status" value="1"/>
</dbReference>
<sequence length="418" mass="45508">MTAGAAGAAGAADGGERTSWLGDARSGKLAGNLVGFARALRRAGVPVDGGRMALAQQALSLVGLAREDMAAALEAVLVSNAQDRAVFRELFDAYFRNPDVARQLLAQLLPQAPRPSVPRHRPRVQEALSPRQAGEGRAAVDEELKLDAAMTASERHRLRHADFNQLSASEYLLVQRLARDIALPLPRYRSRRTRTGQRGAVPDWAASLRAASHHGGEMLQLLRRERRRLPLPWLALVDVSGSMERYARLLLAFLHAATSTQRHAGLRRQVFSFGTELRDLGPAFAQADADAMLERANAAIADFGGGTRLGSSLGELRRLHARHRVSGLVGRRTLVLIISDGLDTGDAAELDRELAWLRRHSARLLWLNPLLRFDGYAPLAQGAAVLHRHAHAMLAVHNLESLQQLAGHLARLLAAPGR</sequence>
<dbReference type="PANTHER" id="PTHR39338:SF6">
    <property type="entry name" value="BLL5662 PROTEIN"/>
    <property type="match status" value="1"/>
</dbReference>
<dbReference type="InterPro" id="IPR008912">
    <property type="entry name" value="Uncharacterised_CoxE"/>
</dbReference>
<evidence type="ECO:0000256" key="1">
    <source>
        <dbReference type="SAM" id="MobiDB-lite"/>
    </source>
</evidence>
<organism evidence="2 3">
    <name type="scientific">Delftia acidovorans</name>
    <name type="common">Pseudomonas acidovorans</name>
    <name type="synonym">Comamonas acidovorans</name>
    <dbReference type="NCBI Taxonomy" id="80866"/>
    <lineage>
        <taxon>Bacteria</taxon>
        <taxon>Pseudomonadati</taxon>
        <taxon>Pseudomonadota</taxon>
        <taxon>Betaproteobacteria</taxon>
        <taxon>Burkholderiales</taxon>
        <taxon>Comamonadaceae</taxon>
        <taxon>Delftia</taxon>
    </lineage>
</organism>
<dbReference type="InterPro" id="IPR011195">
    <property type="entry name" value="UCP010256"/>
</dbReference>
<accession>A0A7T2W1P8</accession>
<protein>
    <submittedName>
        <fullName evidence="2">VWA domain-containing protein</fullName>
    </submittedName>
</protein>
<evidence type="ECO:0000313" key="3">
    <source>
        <dbReference type="Proteomes" id="UP000594778"/>
    </source>
</evidence>
<gene>
    <name evidence="2" type="ORF">I6G66_11930</name>
</gene>